<dbReference type="PATRIC" id="fig|1423727.3.peg.649"/>
<evidence type="ECO:0000256" key="2">
    <source>
        <dbReference type="ARBA" id="ARBA00022823"/>
    </source>
</evidence>
<name>A0A0R2B1N2_9LACO</name>
<dbReference type="Pfam" id="PF01597">
    <property type="entry name" value="GCV_H"/>
    <property type="match status" value="1"/>
</dbReference>
<evidence type="ECO:0000259" key="3">
    <source>
        <dbReference type="PROSITE" id="PS50968"/>
    </source>
</evidence>
<dbReference type="InterPro" id="IPR000089">
    <property type="entry name" value="Biotin_lipoyl"/>
</dbReference>
<dbReference type="GO" id="GO:0005829">
    <property type="term" value="C:cytosol"/>
    <property type="evidence" value="ECO:0007669"/>
    <property type="project" value="TreeGrafter"/>
</dbReference>
<dbReference type="STRING" id="1423727.FC34_GL000645"/>
<evidence type="ECO:0000256" key="1">
    <source>
        <dbReference type="ARBA" id="ARBA00009249"/>
    </source>
</evidence>
<dbReference type="InterPro" id="IPR011053">
    <property type="entry name" value="Single_hybrid_motif"/>
</dbReference>
<reference evidence="4 5" key="1">
    <citation type="journal article" date="2015" name="Genome Announc.">
        <title>Expanding the biotechnology potential of lactobacilli through comparative genomics of 213 strains and associated genera.</title>
        <authorList>
            <person name="Sun Z."/>
            <person name="Harris H.M."/>
            <person name="McCann A."/>
            <person name="Guo C."/>
            <person name="Argimon S."/>
            <person name="Zhang W."/>
            <person name="Yang X."/>
            <person name="Jeffery I.B."/>
            <person name="Cooney J.C."/>
            <person name="Kagawa T.F."/>
            <person name="Liu W."/>
            <person name="Song Y."/>
            <person name="Salvetti E."/>
            <person name="Wrobel A."/>
            <person name="Rasinkangas P."/>
            <person name="Parkhill J."/>
            <person name="Rea M.C."/>
            <person name="O'Sullivan O."/>
            <person name="Ritari J."/>
            <person name="Douillard F.P."/>
            <person name="Paul Ross R."/>
            <person name="Yang R."/>
            <person name="Briner A.E."/>
            <person name="Felis G.E."/>
            <person name="de Vos W.M."/>
            <person name="Barrangou R."/>
            <person name="Klaenhammer T.R."/>
            <person name="Caufield P.W."/>
            <person name="Cui Y."/>
            <person name="Zhang H."/>
            <person name="O'Toole P.W."/>
        </authorList>
    </citation>
    <scope>NUCLEOTIDE SEQUENCE [LARGE SCALE GENOMIC DNA]</scope>
    <source>
        <strain evidence="4 5">DSM 23927</strain>
    </source>
</reference>
<dbReference type="GO" id="GO:0009249">
    <property type="term" value="P:protein lipoylation"/>
    <property type="evidence" value="ECO:0007669"/>
    <property type="project" value="TreeGrafter"/>
</dbReference>
<accession>A0A0R2B1N2</accession>
<evidence type="ECO:0000313" key="4">
    <source>
        <dbReference type="EMBL" id="KRM72933.1"/>
    </source>
</evidence>
<keyword evidence="5" id="KW-1185">Reference proteome</keyword>
<dbReference type="PROSITE" id="PS50968">
    <property type="entry name" value="BIOTINYL_LIPOYL"/>
    <property type="match status" value="1"/>
</dbReference>
<protein>
    <recommendedName>
        <fullName evidence="3">Lipoyl-binding domain-containing protein</fullName>
    </recommendedName>
</protein>
<dbReference type="GO" id="GO:0019464">
    <property type="term" value="P:glycine decarboxylation via glycine cleavage system"/>
    <property type="evidence" value="ECO:0007669"/>
    <property type="project" value="InterPro"/>
</dbReference>
<sequence length="96" mass="10169">MADFWQRNDDKEVTLGLSADAQEKFGAIKFVDLPVVGTTLTVGETFMAVEAEKAVLDLESPVTGEVIAVNTAASEAPALLNSAQQSDNWVVTVKSA</sequence>
<dbReference type="AlphaFoldDB" id="A0A0R2B1N2"/>
<proteinExistence type="inferred from homology"/>
<gene>
    <name evidence="4" type="ORF">FC34_GL000645</name>
</gene>
<evidence type="ECO:0000313" key="5">
    <source>
        <dbReference type="Proteomes" id="UP000051672"/>
    </source>
</evidence>
<organism evidence="4 5">
    <name type="scientific">Lacticaseibacillus brantae DSM 23927</name>
    <dbReference type="NCBI Taxonomy" id="1423727"/>
    <lineage>
        <taxon>Bacteria</taxon>
        <taxon>Bacillati</taxon>
        <taxon>Bacillota</taxon>
        <taxon>Bacilli</taxon>
        <taxon>Lactobacillales</taxon>
        <taxon>Lactobacillaceae</taxon>
        <taxon>Lacticaseibacillus</taxon>
    </lineage>
</organism>
<dbReference type="PROSITE" id="PS00189">
    <property type="entry name" value="LIPOYL"/>
    <property type="match status" value="1"/>
</dbReference>
<dbReference type="CDD" id="cd06848">
    <property type="entry name" value="GCS_H"/>
    <property type="match status" value="1"/>
</dbReference>
<dbReference type="RefSeq" id="WP_057893940.1">
    <property type="nucleotide sequence ID" value="NZ_AYZQ01000001.1"/>
</dbReference>
<dbReference type="InterPro" id="IPR033753">
    <property type="entry name" value="GCV_H/Fam206"/>
</dbReference>
<comment type="caution">
    <text evidence="4">The sequence shown here is derived from an EMBL/GenBank/DDBJ whole genome shotgun (WGS) entry which is preliminary data.</text>
</comment>
<dbReference type="PANTHER" id="PTHR11715:SF3">
    <property type="entry name" value="GLYCINE CLEAVAGE SYSTEM H PROTEIN-RELATED"/>
    <property type="match status" value="1"/>
</dbReference>
<dbReference type="InterPro" id="IPR003016">
    <property type="entry name" value="2-oxoA_DH_lipoyl-BS"/>
</dbReference>
<dbReference type="Proteomes" id="UP000051672">
    <property type="component" value="Unassembled WGS sequence"/>
</dbReference>
<dbReference type="OrthoDB" id="9796712at2"/>
<dbReference type="EMBL" id="AYZQ01000001">
    <property type="protein sequence ID" value="KRM72933.1"/>
    <property type="molecule type" value="Genomic_DNA"/>
</dbReference>
<dbReference type="Gene3D" id="2.40.50.100">
    <property type="match status" value="1"/>
</dbReference>
<keyword evidence="2" id="KW-0450">Lipoyl</keyword>
<feature type="domain" description="Lipoyl-binding" evidence="3">
    <location>
        <begin position="12"/>
        <end position="94"/>
    </location>
</feature>
<dbReference type="SUPFAM" id="SSF51230">
    <property type="entry name" value="Single hybrid motif"/>
    <property type="match status" value="1"/>
</dbReference>
<dbReference type="InterPro" id="IPR002930">
    <property type="entry name" value="GCV_H"/>
</dbReference>
<dbReference type="GO" id="GO:0005960">
    <property type="term" value="C:glycine cleavage complex"/>
    <property type="evidence" value="ECO:0007669"/>
    <property type="project" value="InterPro"/>
</dbReference>
<dbReference type="PANTHER" id="PTHR11715">
    <property type="entry name" value="GLYCINE CLEAVAGE SYSTEM H PROTEIN"/>
    <property type="match status" value="1"/>
</dbReference>
<comment type="similarity">
    <text evidence="1">Belongs to the GcvH family.</text>
</comment>